<name>A0A2N1M3Q1_9GLOM</name>
<dbReference type="EMBL" id="LLXL01005905">
    <property type="protein sequence ID" value="PKK56277.1"/>
    <property type="molecule type" value="Genomic_DNA"/>
</dbReference>
<organism evidence="1 2">
    <name type="scientific">Rhizophagus irregularis</name>
    <dbReference type="NCBI Taxonomy" id="588596"/>
    <lineage>
        <taxon>Eukaryota</taxon>
        <taxon>Fungi</taxon>
        <taxon>Fungi incertae sedis</taxon>
        <taxon>Mucoromycota</taxon>
        <taxon>Glomeromycotina</taxon>
        <taxon>Glomeromycetes</taxon>
        <taxon>Glomerales</taxon>
        <taxon>Glomeraceae</taxon>
        <taxon>Rhizophagus</taxon>
    </lineage>
</organism>
<comment type="caution">
    <text evidence="1">The sequence shown here is derived from an EMBL/GenBank/DDBJ whole genome shotgun (WGS) entry which is preliminary data.</text>
</comment>
<gene>
    <name evidence="1" type="ORF">RhiirC2_800381</name>
</gene>
<reference evidence="1 2" key="1">
    <citation type="submission" date="2016-04" db="EMBL/GenBank/DDBJ databases">
        <title>Genome analyses suggest a sexual origin of heterokaryosis in a supposedly ancient asexual fungus.</title>
        <authorList>
            <person name="Ropars J."/>
            <person name="Sedzielewska K."/>
            <person name="Noel J."/>
            <person name="Charron P."/>
            <person name="Farinelli L."/>
            <person name="Marton T."/>
            <person name="Kruger M."/>
            <person name="Pelin A."/>
            <person name="Brachmann A."/>
            <person name="Corradi N."/>
        </authorList>
    </citation>
    <scope>NUCLEOTIDE SEQUENCE [LARGE SCALE GENOMIC DNA]</scope>
    <source>
        <strain evidence="1 2">C2</strain>
    </source>
</reference>
<reference evidence="1 2" key="2">
    <citation type="submission" date="2017-10" db="EMBL/GenBank/DDBJ databases">
        <title>Extensive intraspecific genome diversity in a model arbuscular mycorrhizal fungus.</title>
        <authorList>
            <person name="Chen E.C.H."/>
            <person name="Morin E."/>
            <person name="Baudet D."/>
            <person name="Noel J."/>
            <person name="Ndikumana S."/>
            <person name="Charron P."/>
            <person name="St-Onge C."/>
            <person name="Giorgi J."/>
            <person name="Grigoriev I.V."/>
            <person name="Roux C."/>
            <person name="Martin F.M."/>
            <person name="Corradi N."/>
        </authorList>
    </citation>
    <scope>NUCLEOTIDE SEQUENCE [LARGE SCALE GENOMIC DNA]</scope>
    <source>
        <strain evidence="1 2">C2</strain>
    </source>
</reference>
<accession>A0A2N1M3Q1</accession>
<protein>
    <submittedName>
        <fullName evidence="1">Uncharacterized protein</fullName>
    </submittedName>
</protein>
<dbReference type="AlphaFoldDB" id="A0A2N1M3Q1"/>
<sequence length="119" mass="13732">MDIQILSKILLAGYCTRFFNKVFSSTNVVANERFKCTHIEFPMKLKEKSCRMELTVQVPHGNGNKRCPKLLFPLPNLKIQINTDICDGKIWKTFSDTSDIPFFTSETADFHLEIMINLD</sequence>
<evidence type="ECO:0000313" key="1">
    <source>
        <dbReference type="EMBL" id="PKK56277.1"/>
    </source>
</evidence>
<proteinExistence type="predicted"/>
<dbReference type="Proteomes" id="UP000233469">
    <property type="component" value="Unassembled WGS sequence"/>
</dbReference>
<evidence type="ECO:0000313" key="2">
    <source>
        <dbReference type="Proteomes" id="UP000233469"/>
    </source>
</evidence>